<sequence>MAAAMDVDTPAAPTAARARSALKLKSGMQWPSGRGTLWLITVPSAGTTLWIFVSNVRPTRRQLLPKSVRLHGESATMLFISTASLDGSKRGRCVRWTTESGSSRSMGIRKDFPARRTHLLLV</sequence>
<dbReference type="AlphaFoldDB" id="Q9D105"/>
<keyword evidence="1" id="KW-1133">Transmembrane helix</keyword>
<evidence type="ECO:0000256" key="1">
    <source>
        <dbReference type="SAM" id="Phobius"/>
    </source>
</evidence>
<evidence type="ECO:0000313" key="3">
    <source>
        <dbReference type="MGI" id="MGI:1891829"/>
    </source>
</evidence>
<dbReference type="AGR" id="MGI:1891829"/>
<reference evidence="2" key="3">
    <citation type="journal article" date="2000" name="Genome Res.">
        <title>RIKEN integrated sequence analysis (RISA) system--384-format sequencing pipeline with 384 multicapillary sequencer.</title>
        <authorList>
            <person name="Shibata K."/>
            <person name="Itoh M."/>
            <person name="Aizawa K."/>
            <person name="Nagaoka S."/>
            <person name="Sasaki N."/>
            <person name="Carninci P."/>
            <person name="Konno H."/>
            <person name="Akiyama J."/>
            <person name="Nishi K."/>
            <person name="Kitsunai T."/>
            <person name="Tashiro H."/>
            <person name="Itoh M."/>
            <person name="Sumi N."/>
            <person name="Ishii Y."/>
            <person name="Nakamura S."/>
            <person name="Hazama M."/>
            <person name="Nishine T."/>
            <person name="Harada A."/>
            <person name="Yamamoto R."/>
            <person name="Matsumoto H."/>
            <person name="Sakaguchi S."/>
            <person name="Ikegami T."/>
            <person name="Kashiwagi K."/>
            <person name="Fujiwake S."/>
            <person name="Inoue K."/>
            <person name="Togawa Y."/>
            <person name="Izawa M."/>
            <person name="Ohara E."/>
            <person name="Watahiki M."/>
            <person name="Yoneda Y."/>
            <person name="Ishikawa T."/>
            <person name="Ozawa K."/>
            <person name="Tanaka T."/>
            <person name="Matsuura S."/>
            <person name="Kawai J."/>
            <person name="Okazaki Y."/>
            <person name="Muramatsu M."/>
            <person name="Inoue Y."/>
            <person name="Kira A."/>
            <person name="Hayashizaki Y."/>
        </authorList>
    </citation>
    <scope>NUCLEOTIDE SEQUENCE</scope>
    <source>
        <strain evidence="2">C57BL/6J</strain>
        <tissue evidence="2">Whole body</tissue>
    </source>
</reference>
<proteinExistence type="evidence at transcript level"/>
<dbReference type="MGI" id="MGI:1891829">
    <property type="gene designation" value="Rbx1"/>
</dbReference>
<keyword evidence="1" id="KW-0472">Membrane</keyword>
<reference evidence="2" key="8">
    <citation type="journal article" date="2005" name="Science">
        <title>Antisense Transcription in the Mammalian Transcriptome.</title>
        <authorList>
            <consortium name="RIKEN Genome Exploration Research Group and Genome Science Group (Genome Network Project Core Group) and the FANTOM Consortium"/>
        </authorList>
    </citation>
    <scope>NUCLEOTIDE SEQUENCE</scope>
    <source>
        <strain evidence="2">C57BL/6J</strain>
        <tissue evidence="2">Whole body</tissue>
    </source>
</reference>
<reference evidence="2" key="1">
    <citation type="journal article" date="1999" name="Methods Enzymol.">
        <title>High-efficiency full-length cDNA cloning.</title>
        <authorList>
            <person name="Carninci P."/>
            <person name="Hayashizaki Y."/>
        </authorList>
    </citation>
    <scope>NUCLEOTIDE SEQUENCE</scope>
    <source>
        <strain evidence="2">C57BL/6J</strain>
        <tissue evidence="2">Whole body</tissue>
    </source>
</reference>
<organism evidence="2">
    <name type="scientific">Mus musculus</name>
    <name type="common">Mouse</name>
    <dbReference type="NCBI Taxonomy" id="10090"/>
    <lineage>
        <taxon>Eukaryota</taxon>
        <taxon>Metazoa</taxon>
        <taxon>Chordata</taxon>
        <taxon>Craniata</taxon>
        <taxon>Vertebrata</taxon>
        <taxon>Euteleostomi</taxon>
        <taxon>Mammalia</taxon>
        <taxon>Eutheria</taxon>
        <taxon>Euarchontoglires</taxon>
        <taxon>Glires</taxon>
        <taxon>Rodentia</taxon>
        <taxon>Myomorpha</taxon>
        <taxon>Muroidea</taxon>
        <taxon>Muridae</taxon>
        <taxon>Murinae</taxon>
        <taxon>Mus</taxon>
        <taxon>Mus</taxon>
    </lineage>
</organism>
<protein>
    <submittedName>
        <fullName evidence="2">Uncharacterized protein</fullName>
    </submittedName>
</protein>
<reference evidence="2" key="6">
    <citation type="journal article" date="2002" name="Nature">
        <title>Analysis of the mouse transcriptome based on functional annotation of 60,770 full-length cDNAs.</title>
        <authorList>
            <consortium name="The FANTOM Consortium and the RIKEN Genome Exploration Research Group Phase I and II Team"/>
        </authorList>
    </citation>
    <scope>NUCLEOTIDE SEQUENCE</scope>
    <source>
        <strain evidence="2">C57BL/6J</strain>
        <tissue evidence="2">Whole body</tissue>
    </source>
</reference>
<reference evidence="2" key="7">
    <citation type="journal article" date="2005" name="Science">
        <title>The Transcriptional Landscape of the Mammalian Genome.</title>
        <authorList>
            <consortium name="The FANTOM Consortium"/>
            <consortium name="Riken Genome Exploration Research Group and Genome Science Group (Genome Network Project Core Group)"/>
        </authorList>
    </citation>
    <scope>NUCLEOTIDE SEQUENCE</scope>
    <source>
        <strain evidence="2">C57BL/6J</strain>
        <tissue evidence="2">Whole body</tissue>
    </source>
</reference>
<evidence type="ECO:0000313" key="2">
    <source>
        <dbReference type="EMBL" id="BAB23177.1"/>
    </source>
</evidence>
<reference evidence="2" key="5">
    <citation type="journal article" date="2001" name="Nature">
        <title>Functional annotation of a full-length mouse cDNA collection.</title>
        <authorList>
            <consortium name="The RIKEN Genome Exploration Research Group Phase II Team and the FANTOM Consortium"/>
        </authorList>
    </citation>
    <scope>NUCLEOTIDE SEQUENCE</scope>
    <source>
        <strain evidence="2">C57BL/6J</strain>
        <tissue evidence="2">Whole body</tissue>
    </source>
</reference>
<reference evidence="2" key="2">
    <citation type="journal article" date="2000" name="Genome Res.">
        <title>Normalization and subtraction of cap-trapper-selected cDNAs to prepare full-length cDNA libraries for rapid discovery of new genes.</title>
        <authorList>
            <person name="Carninci P."/>
            <person name="Shibata Y."/>
            <person name="Hayatsu N."/>
            <person name="Sugahara Y."/>
            <person name="Shibata K."/>
            <person name="Itoh M."/>
            <person name="Konno H."/>
            <person name="Okazaki Y."/>
            <person name="Muramatsu M."/>
            <person name="Hayashizaki Y."/>
        </authorList>
    </citation>
    <scope>NUCLEOTIDE SEQUENCE</scope>
    <source>
        <strain evidence="2">C57BL/6J</strain>
        <tissue evidence="2">Whole body</tissue>
    </source>
</reference>
<gene>
    <name evidence="3" type="primary">Rbx1</name>
</gene>
<reference evidence="2" key="4">
    <citation type="submission" date="2000-07" db="EMBL/GenBank/DDBJ databases">
        <authorList>
            <person name="Adachi J."/>
            <person name="Aizawa K."/>
            <person name="Akahira S."/>
            <person name="Akimura T."/>
            <person name="Arai A."/>
            <person name="Aono H."/>
            <person name="Arakawa T."/>
            <person name="Bono H."/>
            <person name="Carninci P."/>
            <person name="Fukuda S."/>
            <person name="Fukunishi Y."/>
            <person name="Furuno M."/>
            <person name="Hanagaki T."/>
            <person name="Hara A."/>
            <person name="Hayatsu N."/>
            <person name="Hiramoto K."/>
            <person name="Hiraoka T."/>
            <person name="Hori F."/>
            <person name="Imotani K."/>
            <person name="Ishii Y."/>
            <person name="Itoh M."/>
            <person name="Izawa M."/>
            <person name="Kasukawa T."/>
            <person name="Kato H."/>
            <person name="Kawai J."/>
            <person name="Kojima Y."/>
            <person name="Konno H."/>
            <person name="Kouda M."/>
            <person name="Koya S."/>
            <person name="Kurihara C."/>
            <person name="Matsuyama T."/>
            <person name="Miyazaki A."/>
            <person name="Nishi K."/>
            <person name="Nomura K."/>
            <person name="Numazaki R."/>
            <person name="Ohno M."/>
            <person name="Okazaki Y."/>
            <person name="Okido T."/>
            <person name="Owa C."/>
            <person name="Saito H."/>
            <person name="Saito R."/>
            <person name="Sakai C."/>
            <person name="Sakai K."/>
            <person name="Sano H."/>
            <person name="Sasaki D."/>
            <person name="Shibata K."/>
            <person name="Shibata Y."/>
            <person name="Shinagawa A."/>
            <person name="Shiraki T."/>
            <person name="Sogabe Y."/>
            <person name="Suzuki H."/>
            <person name="Tagami M."/>
            <person name="Tagawa A."/>
            <person name="Takahashi F."/>
            <person name="Tanaka T."/>
            <person name="Tejima Y."/>
            <person name="Toya T."/>
            <person name="Yamamura T."/>
            <person name="Yasunishi A."/>
            <person name="Yoshida K."/>
            <person name="Yoshino M."/>
            <person name="Muramatsu M."/>
            <person name="Hayashizaki Y."/>
        </authorList>
    </citation>
    <scope>NUCLEOTIDE SEQUENCE</scope>
    <source>
        <strain evidence="2">C57BL/6J</strain>
        <tissue evidence="2">Whole body</tissue>
    </source>
</reference>
<dbReference type="EMBL" id="AK004114">
    <property type="protein sequence ID" value="BAB23177.1"/>
    <property type="molecule type" value="mRNA"/>
</dbReference>
<name>Q9D105_MOUSE</name>
<feature type="transmembrane region" description="Helical" evidence="1">
    <location>
        <begin position="35"/>
        <end position="53"/>
    </location>
</feature>
<keyword evidence="1" id="KW-0812">Transmembrane</keyword>
<accession>Q9D105</accession>